<feature type="transmembrane region" description="Helical" evidence="17">
    <location>
        <begin position="196"/>
        <end position="213"/>
    </location>
</feature>
<evidence type="ECO:0000256" key="10">
    <source>
        <dbReference type="ARBA" id="ARBA00022989"/>
    </source>
</evidence>
<evidence type="ECO:0000313" key="20">
    <source>
        <dbReference type="Proteomes" id="UP001239445"/>
    </source>
</evidence>
<dbReference type="SMART" id="SM01117">
    <property type="entry name" value="Cyt-b5"/>
    <property type="match status" value="1"/>
</dbReference>
<dbReference type="Pfam" id="PF00173">
    <property type="entry name" value="Cyt-b5"/>
    <property type="match status" value="1"/>
</dbReference>
<keyword evidence="10 17" id="KW-1133">Transmembrane helix</keyword>
<name>A0AAJ0BEE0_9PEZI</name>
<feature type="domain" description="Cytochrome b5 heme-binding" evidence="18">
    <location>
        <begin position="345"/>
        <end position="423"/>
    </location>
</feature>
<keyword evidence="15 16" id="KW-0275">Fatty acid biosynthesis</keyword>
<evidence type="ECO:0000259" key="18">
    <source>
        <dbReference type="PROSITE" id="PS50255"/>
    </source>
</evidence>
<dbReference type="GO" id="GO:0005506">
    <property type="term" value="F:iron ion binding"/>
    <property type="evidence" value="ECO:0007669"/>
    <property type="project" value="TreeGrafter"/>
</dbReference>
<protein>
    <recommendedName>
        <fullName evidence="16">Acyl-CoA desaturase</fullName>
        <ecNumber evidence="16">1.14.19.1</ecNumber>
    </recommendedName>
</protein>
<evidence type="ECO:0000256" key="14">
    <source>
        <dbReference type="ARBA" id="ARBA00023136"/>
    </source>
</evidence>
<dbReference type="PROSITE" id="PS00191">
    <property type="entry name" value="CYTOCHROME_B5_1"/>
    <property type="match status" value="1"/>
</dbReference>
<proteinExistence type="inferred from homology"/>
<dbReference type="Gene3D" id="3.10.120.10">
    <property type="entry name" value="Cytochrome b5-like heme/steroid binding domain"/>
    <property type="match status" value="1"/>
</dbReference>
<comment type="caution">
    <text evidence="19">The sequence shown here is derived from an EMBL/GenBank/DDBJ whole genome shotgun (WGS) entry which is preliminary data.</text>
</comment>
<keyword evidence="6 17" id="KW-0812">Transmembrane</keyword>
<comment type="subcellular location">
    <subcellularLocation>
        <location evidence="1">Membrane</location>
        <topology evidence="1">Multi-pass membrane protein</topology>
    </subcellularLocation>
</comment>
<dbReference type="CDD" id="cd03505">
    <property type="entry name" value="Delta9-FADS-like"/>
    <property type="match status" value="1"/>
</dbReference>
<dbReference type="FunFam" id="3.10.120.10:FF:000004">
    <property type="entry name" value="Acyl-CoA desaturase"/>
    <property type="match status" value="1"/>
</dbReference>
<evidence type="ECO:0000256" key="6">
    <source>
        <dbReference type="ARBA" id="ARBA00022692"/>
    </source>
</evidence>
<keyword evidence="12 16" id="KW-0408">Iron</keyword>
<dbReference type="InterPro" id="IPR018506">
    <property type="entry name" value="Cyt_B5_heme-BS"/>
</dbReference>
<dbReference type="EC" id="1.14.19.1" evidence="16"/>
<dbReference type="GO" id="GO:0004768">
    <property type="term" value="F:stearoyl-CoA 9-desaturase activity"/>
    <property type="evidence" value="ECO:0007669"/>
    <property type="project" value="UniProtKB-UniRule"/>
</dbReference>
<evidence type="ECO:0000256" key="9">
    <source>
        <dbReference type="ARBA" id="ARBA00022982"/>
    </source>
</evidence>
<dbReference type="InterPro" id="IPR009160">
    <property type="entry name" value="Acyl-CoA_deSatase_haem/ster-bd"/>
</dbReference>
<evidence type="ECO:0000256" key="1">
    <source>
        <dbReference type="ARBA" id="ARBA00004141"/>
    </source>
</evidence>
<comment type="cofactor">
    <cofactor evidence="16">
        <name>Fe(2+)</name>
        <dbReference type="ChEBI" id="CHEBI:29033"/>
    </cofactor>
    <text evidence="16">Expected to bind 2 Fe(2+) ions per subunit.</text>
</comment>
<dbReference type="PANTHER" id="PTHR11351:SF31">
    <property type="entry name" value="DESATURASE 1, ISOFORM A-RELATED"/>
    <property type="match status" value="1"/>
</dbReference>
<comment type="function">
    <text evidence="16">Stearoyl-CoA desaturase that utilizes O(2) and electrons from reduced cytochrome b5 to introduce the first double bond into saturated fatty acyl-CoA substrates.</text>
</comment>
<keyword evidence="13 16" id="KW-0443">Lipid metabolism</keyword>
<accession>A0AAJ0BEE0</accession>
<evidence type="ECO:0000256" key="7">
    <source>
        <dbReference type="ARBA" id="ARBA00022723"/>
    </source>
</evidence>
<evidence type="ECO:0000256" key="16">
    <source>
        <dbReference type="PIRNR" id="PIRNR000345"/>
    </source>
</evidence>
<keyword evidence="4 16" id="KW-0444">Lipid biosynthesis</keyword>
<dbReference type="SUPFAM" id="SSF55856">
    <property type="entry name" value="Cytochrome b5-like heme/steroid binding domain"/>
    <property type="match status" value="1"/>
</dbReference>
<dbReference type="Proteomes" id="UP001239445">
    <property type="component" value="Unassembled WGS sequence"/>
</dbReference>
<evidence type="ECO:0000256" key="11">
    <source>
        <dbReference type="ARBA" id="ARBA00023002"/>
    </source>
</evidence>
<feature type="transmembrane region" description="Helical" evidence="17">
    <location>
        <begin position="51"/>
        <end position="71"/>
    </location>
</feature>
<evidence type="ECO:0000313" key="19">
    <source>
        <dbReference type="EMBL" id="KAK1755749.1"/>
    </source>
</evidence>
<dbReference type="PROSITE" id="PS50255">
    <property type="entry name" value="CYTOCHROME_B5_2"/>
    <property type="match status" value="1"/>
</dbReference>
<dbReference type="GO" id="GO:0005789">
    <property type="term" value="C:endoplasmic reticulum membrane"/>
    <property type="evidence" value="ECO:0007669"/>
    <property type="project" value="TreeGrafter"/>
</dbReference>
<dbReference type="EMBL" id="MU839833">
    <property type="protein sequence ID" value="KAK1755749.1"/>
    <property type="molecule type" value="Genomic_DNA"/>
</dbReference>
<keyword evidence="7 16" id="KW-0479">Metal-binding</keyword>
<dbReference type="GO" id="GO:0006636">
    <property type="term" value="P:unsaturated fatty acid biosynthetic process"/>
    <property type="evidence" value="ECO:0007669"/>
    <property type="project" value="UniProtKB-UniRule"/>
</dbReference>
<keyword evidence="3 16" id="KW-0813">Transport</keyword>
<dbReference type="GO" id="GO:0020037">
    <property type="term" value="F:heme binding"/>
    <property type="evidence" value="ECO:0007669"/>
    <property type="project" value="InterPro"/>
</dbReference>
<evidence type="ECO:0000256" key="15">
    <source>
        <dbReference type="ARBA" id="ARBA00023160"/>
    </source>
</evidence>
<evidence type="ECO:0000256" key="13">
    <source>
        <dbReference type="ARBA" id="ARBA00023098"/>
    </source>
</evidence>
<evidence type="ECO:0000256" key="3">
    <source>
        <dbReference type="ARBA" id="ARBA00022448"/>
    </source>
</evidence>
<evidence type="ECO:0000256" key="8">
    <source>
        <dbReference type="ARBA" id="ARBA00022832"/>
    </source>
</evidence>
<keyword evidence="5 16" id="KW-0349">Heme</keyword>
<comment type="similarity">
    <text evidence="2 16">Belongs to the fatty acid desaturase type 1 family.</text>
</comment>
<evidence type="ECO:0000256" key="17">
    <source>
        <dbReference type="SAM" id="Phobius"/>
    </source>
</evidence>
<keyword evidence="11 16" id="KW-0560">Oxidoreductase</keyword>
<keyword evidence="9 16" id="KW-0249">Electron transport</keyword>
<gene>
    <name evidence="19" type="ORF">QBC47DRAFT_195412</name>
</gene>
<evidence type="ECO:0000256" key="5">
    <source>
        <dbReference type="ARBA" id="ARBA00022617"/>
    </source>
</evidence>
<dbReference type="InterPro" id="IPR005804">
    <property type="entry name" value="FA_desaturase_dom"/>
</dbReference>
<keyword evidence="8 16" id="KW-0276">Fatty acid metabolism</keyword>
<reference evidence="19" key="1">
    <citation type="submission" date="2023-06" db="EMBL/GenBank/DDBJ databases">
        <title>Genome-scale phylogeny and comparative genomics of the fungal order Sordariales.</title>
        <authorList>
            <consortium name="Lawrence Berkeley National Laboratory"/>
            <person name="Hensen N."/>
            <person name="Bonometti L."/>
            <person name="Westerberg I."/>
            <person name="Brannstrom I.O."/>
            <person name="Guillou S."/>
            <person name="Cros-Aarteil S."/>
            <person name="Calhoun S."/>
            <person name="Haridas S."/>
            <person name="Kuo A."/>
            <person name="Mondo S."/>
            <person name="Pangilinan J."/>
            <person name="Riley R."/>
            <person name="Labutti K."/>
            <person name="Andreopoulos B."/>
            <person name="Lipzen A."/>
            <person name="Chen C."/>
            <person name="Yanf M."/>
            <person name="Daum C."/>
            <person name="Ng V."/>
            <person name="Clum A."/>
            <person name="Steindorff A."/>
            <person name="Ohm R."/>
            <person name="Martin F."/>
            <person name="Silar P."/>
            <person name="Natvig D."/>
            <person name="Lalanne C."/>
            <person name="Gautier V."/>
            <person name="Ament-Velasquez S.L."/>
            <person name="Kruys A."/>
            <person name="Hutchinson M.I."/>
            <person name="Powell A.J."/>
            <person name="Barry K."/>
            <person name="Miller A.N."/>
            <person name="Grigoriev I.V."/>
            <person name="Debuchy R."/>
            <person name="Gladieux P."/>
            <person name="Thoren M.H."/>
            <person name="Johannesson H."/>
        </authorList>
    </citation>
    <scope>NUCLEOTIDE SEQUENCE</scope>
    <source>
        <strain evidence="19">PSN4</strain>
    </source>
</reference>
<comment type="catalytic activity">
    <reaction evidence="16">
        <text>octadecanoyl-CoA + 2 Fe(II)-[cytochrome b5] + O2 + 2 H(+) = (9Z)-octadecenoyl-CoA + 2 Fe(III)-[cytochrome b5] + 2 H2O</text>
        <dbReference type="Rhea" id="RHEA:19721"/>
        <dbReference type="Rhea" id="RHEA-COMP:10438"/>
        <dbReference type="Rhea" id="RHEA-COMP:10439"/>
        <dbReference type="ChEBI" id="CHEBI:15377"/>
        <dbReference type="ChEBI" id="CHEBI:15378"/>
        <dbReference type="ChEBI" id="CHEBI:15379"/>
        <dbReference type="ChEBI" id="CHEBI:29033"/>
        <dbReference type="ChEBI" id="CHEBI:29034"/>
        <dbReference type="ChEBI" id="CHEBI:57387"/>
        <dbReference type="ChEBI" id="CHEBI:57394"/>
        <dbReference type="EC" id="1.14.19.1"/>
    </reaction>
</comment>
<dbReference type="InterPro" id="IPR036400">
    <property type="entry name" value="Cyt_B5-like_heme/steroid_sf"/>
</dbReference>
<keyword evidence="14 17" id="KW-0472">Membrane</keyword>
<dbReference type="InterPro" id="IPR015876">
    <property type="entry name" value="Acyl-CoA_DS"/>
</dbReference>
<evidence type="ECO:0000256" key="2">
    <source>
        <dbReference type="ARBA" id="ARBA00009295"/>
    </source>
</evidence>
<dbReference type="AlphaFoldDB" id="A0AAJ0BEE0"/>
<dbReference type="Pfam" id="PF00487">
    <property type="entry name" value="FA_desaturase"/>
    <property type="match status" value="1"/>
</dbReference>
<dbReference type="PIRSF" id="PIRSF000345">
    <property type="entry name" value="OLE1"/>
    <property type="match status" value="1"/>
</dbReference>
<dbReference type="InterPro" id="IPR001199">
    <property type="entry name" value="Cyt_B5-like_heme/steroid-bd"/>
</dbReference>
<evidence type="ECO:0000256" key="12">
    <source>
        <dbReference type="ARBA" id="ARBA00023004"/>
    </source>
</evidence>
<evidence type="ECO:0000256" key="4">
    <source>
        <dbReference type="ARBA" id="ARBA00022516"/>
    </source>
</evidence>
<dbReference type="PRINTS" id="PR00075">
    <property type="entry name" value="FACDDSATRASE"/>
</dbReference>
<keyword evidence="20" id="KW-1185">Reference proteome</keyword>
<dbReference type="PANTHER" id="PTHR11351">
    <property type="entry name" value="ACYL-COA DESATURASE"/>
    <property type="match status" value="1"/>
</dbReference>
<organism evidence="19 20">
    <name type="scientific">Echria macrotheca</name>
    <dbReference type="NCBI Taxonomy" id="438768"/>
    <lineage>
        <taxon>Eukaryota</taxon>
        <taxon>Fungi</taxon>
        <taxon>Dikarya</taxon>
        <taxon>Ascomycota</taxon>
        <taxon>Pezizomycotina</taxon>
        <taxon>Sordariomycetes</taxon>
        <taxon>Sordariomycetidae</taxon>
        <taxon>Sordariales</taxon>
        <taxon>Schizotheciaceae</taxon>
        <taxon>Echria</taxon>
    </lineage>
</organism>
<sequence>MASSSTAVQAEAFPDGTTDYIPLRKGKTDIRKPHISEQPMTLKNWYKHIDWLNTTLIIFVPLAGLISAYWIDLKWQTAVFSVIYYFFAGLGITAGYHRLWAHTSYKATLPLKIFLAAGGSAAVEGSARWWSTGHRAHHRYTDTEKDPYSVRKGLMYSHIGWMVFKQNPRRIGRTDISDLNQDPVVIWQHTHYLKTVIIMALMVPTLVCGLGWGDFLGGFVYAGILRIFFIQQATFCVNSLAHWLGDQPFDDRNSPRDHVITALVTLGEGYHNFHHEFPSDFRNAIEWWQYDPTKWAIWIWKQMGLAYDLKTFPQNEIEKGRLQQQQKKLDQKRTTLDWGIPLEQLPVISWDDYVAQTQEGQAWIAVAGVIHDVKEFIQNHPGGKALITSAIGKDATAIFNGGVYNHSNAAHNLLSTMRIGVLRGGCEVEIWKRAQAENKDVVTIRDSSGQRIVRAGDQVTRINEPVSSANAA</sequence>
<feature type="transmembrane region" description="Helical" evidence="17">
    <location>
        <begin position="77"/>
        <end position="96"/>
    </location>
</feature>